<gene>
    <name evidence="9" type="ORF">H0S81_10945</name>
</gene>
<dbReference type="Gene3D" id="3.30.565.10">
    <property type="entry name" value="Histidine kinase-like ATPase, C-terminal domain"/>
    <property type="match status" value="1"/>
</dbReference>
<accession>A0A931CTJ5</accession>
<evidence type="ECO:0000256" key="4">
    <source>
        <dbReference type="ARBA" id="ARBA00022741"/>
    </source>
</evidence>
<evidence type="ECO:0000256" key="5">
    <source>
        <dbReference type="ARBA" id="ARBA00022777"/>
    </source>
</evidence>
<dbReference type="GO" id="GO:0004673">
    <property type="term" value="F:protein histidine kinase activity"/>
    <property type="evidence" value="ECO:0007669"/>
    <property type="project" value="UniProtKB-EC"/>
</dbReference>
<keyword evidence="6 9" id="KW-0067">ATP-binding</keyword>
<dbReference type="InterPro" id="IPR003594">
    <property type="entry name" value="HATPase_dom"/>
</dbReference>
<evidence type="ECO:0000256" key="7">
    <source>
        <dbReference type="ARBA" id="ARBA00023012"/>
    </source>
</evidence>
<dbReference type="AlphaFoldDB" id="A0A931CTJ5"/>
<evidence type="ECO:0000259" key="8">
    <source>
        <dbReference type="PROSITE" id="PS50109"/>
    </source>
</evidence>
<sequence length="214" mass="23767">LALINETTGYLKDLYHYKDTPRDDKEIMELLNDILEAVSRCGTITSQLLGFVRQFDVQISSVNVEQLITGILSFHKKETEYKGIHVTTAIAPNVPDIKTDRGKLQQILLNLINNAFQAIEVNGCLEITVSHLPPNTISIEIKDTGCGISEENLQRIHEPFFSTKKERKGTGLGLSITYGLVKKLQGSIRVESSEGVGTIFTVTLPVKLQKEDKA</sequence>
<name>A0A931CTJ5_9BACT</name>
<dbReference type="PRINTS" id="PR00344">
    <property type="entry name" value="BCTRLSENSOR"/>
</dbReference>
<evidence type="ECO:0000256" key="1">
    <source>
        <dbReference type="ARBA" id="ARBA00000085"/>
    </source>
</evidence>
<dbReference type="Pfam" id="PF02518">
    <property type="entry name" value="HATPase_c"/>
    <property type="match status" value="1"/>
</dbReference>
<reference evidence="9" key="1">
    <citation type="submission" date="2020-07" db="EMBL/GenBank/DDBJ databases">
        <title>Severe corrosion of carbon steel in oil field produced water can be linked to methanogenic archaea containing a special type of NiFe hydrogenase.</title>
        <authorList>
            <person name="Lahme S."/>
            <person name="Mand J."/>
            <person name="Longwell J."/>
            <person name="Smith R."/>
            <person name="Enning D."/>
        </authorList>
    </citation>
    <scope>NUCLEOTIDE SEQUENCE</scope>
    <source>
        <strain evidence="9">MIC098Bin6</strain>
    </source>
</reference>
<organism evidence="9 10">
    <name type="scientific">Desulfotignum balticum</name>
    <dbReference type="NCBI Taxonomy" id="115781"/>
    <lineage>
        <taxon>Bacteria</taxon>
        <taxon>Pseudomonadati</taxon>
        <taxon>Thermodesulfobacteriota</taxon>
        <taxon>Desulfobacteria</taxon>
        <taxon>Desulfobacterales</taxon>
        <taxon>Desulfobacteraceae</taxon>
        <taxon>Desulfotignum</taxon>
    </lineage>
</organism>
<dbReference type="PROSITE" id="PS50109">
    <property type="entry name" value="HIS_KIN"/>
    <property type="match status" value="1"/>
</dbReference>
<protein>
    <recommendedName>
        <fullName evidence="2">histidine kinase</fullName>
        <ecNumber evidence="2">2.7.13.3</ecNumber>
    </recommendedName>
</protein>
<dbReference type="InterPro" id="IPR005467">
    <property type="entry name" value="His_kinase_dom"/>
</dbReference>
<dbReference type="InterPro" id="IPR004358">
    <property type="entry name" value="Sig_transdc_His_kin-like_C"/>
</dbReference>
<keyword evidence="4" id="KW-0547">Nucleotide-binding</keyword>
<keyword evidence="5" id="KW-0418">Kinase</keyword>
<comment type="catalytic activity">
    <reaction evidence="1">
        <text>ATP + protein L-histidine = ADP + protein N-phospho-L-histidine.</text>
        <dbReference type="EC" id="2.7.13.3"/>
    </reaction>
</comment>
<dbReference type="Proteomes" id="UP000706172">
    <property type="component" value="Unassembled WGS sequence"/>
</dbReference>
<dbReference type="InterPro" id="IPR036890">
    <property type="entry name" value="HATPase_C_sf"/>
</dbReference>
<feature type="non-terminal residue" evidence="9">
    <location>
        <position position="1"/>
    </location>
</feature>
<evidence type="ECO:0000313" key="10">
    <source>
        <dbReference type="Proteomes" id="UP000706172"/>
    </source>
</evidence>
<dbReference type="SUPFAM" id="SSF55874">
    <property type="entry name" value="ATPase domain of HSP90 chaperone/DNA topoisomerase II/histidine kinase"/>
    <property type="match status" value="1"/>
</dbReference>
<dbReference type="PANTHER" id="PTHR43065">
    <property type="entry name" value="SENSOR HISTIDINE KINASE"/>
    <property type="match status" value="1"/>
</dbReference>
<feature type="domain" description="Histidine kinase" evidence="8">
    <location>
        <begin position="1"/>
        <end position="208"/>
    </location>
</feature>
<evidence type="ECO:0000313" key="9">
    <source>
        <dbReference type="EMBL" id="MBG0780428.1"/>
    </source>
</evidence>
<comment type="caution">
    <text evidence="9">The sequence shown here is derived from an EMBL/GenBank/DDBJ whole genome shotgun (WGS) entry which is preliminary data.</text>
</comment>
<dbReference type="PANTHER" id="PTHR43065:SF46">
    <property type="entry name" value="C4-DICARBOXYLATE TRANSPORT SENSOR PROTEIN DCTB"/>
    <property type="match status" value="1"/>
</dbReference>
<dbReference type="EMBL" id="JACCQK010000725">
    <property type="protein sequence ID" value="MBG0780428.1"/>
    <property type="molecule type" value="Genomic_DNA"/>
</dbReference>
<dbReference type="SMART" id="SM00387">
    <property type="entry name" value="HATPase_c"/>
    <property type="match status" value="1"/>
</dbReference>
<proteinExistence type="predicted"/>
<evidence type="ECO:0000256" key="2">
    <source>
        <dbReference type="ARBA" id="ARBA00012438"/>
    </source>
</evidence>
<dbReference type="GO" id="GO:0000160">
    <property type="term" value="P:phosphorelay signal transduction system"/>
    <property type="evidence" value="ECO:0007669"/>
    <property type="project" value="UniProtKB-KW"/>
</dbReference>
<keyword evidence="7" id="KW-0902">Two-component regulatory system</keyword>
<dbReference type="GO" id="GO:0005524">
    <property type="term" value="F:ATP binding"/>
    <property type="evidence" value="ECO:0007669"/>
    <property type="project" value="UniProtKB-KW"/>
</dbReference>
<keyword evidence="3" id="KW-0808">Transferase</keyword>
<dbReference type="EC" id="2.7.13.3" evidence="2"/>
<evidence type="ECO:0000256" key="3">
    <source>
        <dbReference type="ARBA" id="ARBA00022679"/>
    </source>
</evidence>
<evidence type="ECO:0000256" key="6">
    <source>
        <dbReference type="ARBA" id="ARBA00022840"/>
    </source>
</evidence>